<evidence type="ECO:0000313" key="2">
    <source>
        <dbReference type="EMBL" id="CAI8600948.1"/>
    </source>
</evidence>
<dbReference type="InterPro" id="IPR036047">
    <property type="entry name" value="F-box-like_dom_sf"/>
</dbReference>
<name>A0AAV0ZUI8_VICFA</name>
<dbReference type="InterPro" id="IPR006566">
    <property type="entry name" value="FBD"/>
</dbReference>
<protein>
    <recommendedName>
        <fullName evidence="1">FBD domain-containing protein</fullName>
    </recommendedName>
</protein>
<dbReference type="Pfam" id="PF08387">
    <property type="entry name" value="FBD"/>
    <property type="match status" value="1"/>
</dbReference>
<feature type="domain" description="FBD" evidence="1">
    <location>
        <begin position="353"/>
        <end position="397"/>
    </location>
</feature>
<dbReference type="Gene3D" id="3.80.10.10">
    <property type="entry name" value="Ribonuclease Inhibitor"/>
    <property type="match status" value="1"/>
</dbReference>
<dbReference type="AlphaFoldDB" id="A0AAV0ZUI8"/>
<proteinExistence type="predicted"/>
<organism evidence="2 3">
    <name type="scientific">Vicia faba</name>
    <name type="common">Broad bean</name>
    <name type="synonym">Faba vulgaris</name>
    <dbReference type="NCBI Taxonomy" id="3906"/>
    <lineage>
        <taxon>Eukaryota</taxon>
        <taxon>Viridiplantae</taxon>
        <taxon>Streptophyta</taxon>
        <taxon>Embryophyta</taxon>
        <taxon>Tracheophyta</taxon>
        <taxon>Spermatophyta</taxon>
        <taxon>Magnoliopsida</taxon>
        <taxon>eudicotyledons</taxon>
        <taxon>Gunneridae</taxon>
        <taxon>Pentapetalae</taxon>
        <taxon>rosids</taxon>
        <taxon>fabids</taxon>
        <taxon>Fabales</taxon>
        <taxon>Fabaceae</taxon>
        <taxon>Papilionoideae</taxon>
        <taxon>50 kb inversion clade</taxon>
        <taxon>NPAAA clade</taxon>
        <taxon>Hologalegina</taxon>
        <taxon>IRL clade</taxon>
        <taxon>Fabeae</taxon>
        <taxon>Vicia</taxon>
    </lineage>
</organism>
<accession>A0AAV0ZUI8</accession>
<dbReference type="PANTHER" id="PTHR31293">
    <property type="entry name" value="RNI-LIKE SUPERFAMILY PROTEIN"/>
    <property type="match status" value="1"/>
</dbReference>
<dbReference type="EMBL" id="OX451737">
    <property type="protein sequence ID" value="CAI8600948.1"/>
    <property type="molecule type" value="Genomic_DNA"/>
</dbReference>
<evidence type="ECO:0000313" key="3">
    <source>
        <dbReference type="Proteomes" id="UP001157006"/>
    </source>
</evidence>
<dbReference type="Proteomes" id="UP001157006">
    <property type="component" value="Chromosome 2"/>
</dbReference>
<dbReference type="SUPFAM" id="SSF81383">
    <property type="entry name" value="F-box domain"/>
    <property type="match status" value="1"/>
</dbReference>
<sequence length="423" mass="48488">MAISGDEPDAFHNLLDDLVCHILSFLPTKMAYRTCVLSKRWALICTKILDFHFILPKISNPISSRQIHSVYAVLFRRENHIRKLRLESNHGCQPSDVYQWILKASDLKIKELHLDLNLVQPTFLPLKLSTLESLVVLKLTGNIQPKFSYCSEVYFPSLKILHLRFLGLNLLPFLSGCPRLEEFLLHDVLVNPSIKISFPLLKRLQLVLDISPDASGDKTLQIIVPSSLKVLDIVDFTPIKYESLDFFNGDLAALIINKYPDFDSLYELLKGISKVKSLYLSDETILQFLSMEDNVEKLSRLPTFSNLLNLEVDISENCNWNMLLSFLQKAPKLKNLVIENCFERTKDAGWEVPSEIPTCLTTSLIRFEFIGIQDMKTELDFTRYIINESSKLEKVKIFPQGNKERMKRSLLKGSKKSPALLLV</sequence>
<dbReference type="PANTHER" id="PTHR31293:SF12">
    <property type="entry name" value="RNI-LIKE SUPERFAMILY PROTEIN"/>
    <property type="match status" value="1"/>
</dbReference>
<dbReference type="InterPro" id="IPR055294">
    <property type="entry name" value="FBL60-like"/>
</dbReference>
<keyword evidence="3" id="KW-1185">Reference proteome</keyword>
<dbReference type="InterPro" id="IPR032675">
    <property type="entry name" value="LRR_dom_sf"/>
</dbReference>
<dbReference type="SUPFAM" id="SSF52047">
    <property type="entry name" value="RNI-like"/>
    <property type="match status" value="1"/>
</dbReference>
<gene>
    <name evidence="2" type="ORF">VFH_II248480</name>
</gene>
<evidence type="ECO:0000259" key="1">
    <source>
        <dbReference type="Pfam" id="PF08387"/>
    </source>
</evidence>
<reference evidence="2 3" key="1">
    <citation type="submission" date="2023-01" db="EMBL/GenBank/DDBJ databases">
        <authorList>
            <person name="Kreplak J."/>
        </authorList>
    </citation>
    <scope>NUCLEOTIDE SEQUENCE [LARGE SCALE GENOMIC DNA]</scope>
</reference>